<dbReference type="Proteomes" id="UP000036947">
    <property type="component" value="Unassembled WGS sequence"/>
</dbReference>
<evidence type="ECO:0000313" key="2">
    <source>
        <dbReference type="Proteomes" id="UP000036947"/>
    </source>
</evidence>
<protein>
    <submittedName>
        <fullName evidence="1">Uncharacterized protein</fullName>
    </submittedName>
</protein>
<gene>
    <name evidence="1" type="ORF">TOPH_09124</name>
</gene>
<proteinExistence type="predicted"/>
<reference evidence="1 2" key="1">
    <citation type="journal article" date="2015" name="BMC Genomics">
        <title>The genome of the truffle-parasite Tolypocladium ophioglossoides and the evolution of antifungal peptaibiotics.</title>
        <authorList>
            <person name="Quandt C.A."/>
            <person name="Bushley K.E."/>
            <person name="Spatafora J.W."/>
        </authorList>
    </citation>
    <scope>NUCLEOTIDE SEQUENCE [LARGE SCALE GENOMIC DNA]</scope>
    <source>
        <strain evidence="1 2">CBS 100239</strain>
    </source>
</reference>
<accession>A0A0L0MWU1</accession>
<dbReference type="OrthoDB" id="5236342at2759"/>
<name>A0A0L0MWU1_TOLOC</name>
<comment type="caution">
    <text evidence="1">The sequence shown here is derived from an EMBL/GenBank/DDBJ whole genome shotgun (WGS) entry which is preliminary data.</text>
</comment>
<sequence>MGVSINCLLSRSNVLPLGVSVVECRVSSHWPEVCVSRTGKLIEGHMLLPFNHGPTTPHFATLITATTLHLASFSSTIMTLLRNFATSLGDVPPFTLGKSFMMPGEDALNGISEKIDGWHTFIVTDQKKVVASGVVIMIFAPEEFEAKWYGNDTGGEQDVAEGYKVEVLNVTIYFTK</sequence>
<evidence type="ECO:0000313" key="1">
    <source>
        <dbReference type="EMBL" id="KND86249.1"/>
    </source>
</evidence>
<keyword evidence="2" id="KW-1185">Reference proteome</keyword>
<dbReference type="AlphaFoldDB" id="A0A0L0MWU1"/>
<organism evidence="1 2">
    <name type="scientific">Tolypocladium ophioglossoides (strain CBS 100239)</name>
    <name type="common">Snaketongue truffleclub</name>
    <name type="synonym">Elaphocordyceps ophioglossoides</name>
    <dbReference type="NCBI Taxonomy" id="1163406"/>
    <lineage>
        <taxon>Eukaryota</taxon>
        <taxon>Fungi</taxon>
        <taxon>Dikarya</taxon>
        <taxon>Ascomycota</taxon>
        <taxon>Pezizomycotina</taxon>
        <taxon>Sordariomycetes</taxon>
        <taxon>Hypocreomycetidae</taxon>
        <taxon>Hypocreales</taxon>
        <taxon>Ophiocordycipitaceae</taxon>
        <taxon>Tolypocladium</taxon>
    </lineage>
</organism>
<dbReference type="EMBL" id="LFRF01000066">
    <property type="protein sequence ID" value="KND86249.1"/>
    <property type="molecule type" value="Genomic_DNA"/>
</dbReference>